<sequence length="294" mass="31212">MNDREFLAAGFEAHRGHLKAVAYRMLGSLSEAEDAVQEAWLRLSRTGPGDVENLGGWLTTVVGRVCLDMLRARTSRREESLEARMPDPVVSPASGPDPEQAALLADSVGLALLVVLESLTPAERLAFVLHDMFAVPFEEIAPLVGRSPATARQLASRARRRVRGATPVADPDLSRQREIVEAFIAAAHRGDFAALVAVLDPDVVLRADAGALTGGLAEVRGAENVAGQALTFRRYSPSTAHSALVNGLAGVVNTVDGRPSAVMSFTITDGRIVEIDILADPERLAALDLAVLGD</sequence>
<keyword evidence="10" id="KW-1185">Reference proteome</keyword>
<evidence type="ECO:0000313" key="10">
    <source>
        <dbReference type="Proteomes" id="UP000565579"/>
    </source>
</evidence>
<evidence type="ECO:0000256" key="1">
    <source>
        <dbReference type="ARBA" id="ARBA00010641"/>
    </source>
</evidence>
<dbReference type="InterPro" id="IPR052704">
    <property type="entry name" value="ECF_Sigma-70_Domain"/>
</dbReference>
<evidence type="ECO:0000259" key="8">
    <source>
        <dbReference type="Pfam" id="PF08281"/>
    </source>
</evidence>
<comment type="subunit">
    <text evidence="2">Interacts transiently with the RNA polymerase catalytic core formed by RpoA, RpoB, RpoC and RpoZ (2 alpha, 1 beta, 1 beta' and 1 omega subunit) to form the RNA polymerase holoenzyme that can initiate transcription.</text>
</comment>
<evidence type="ECO:0000256" key="6">
    <source>
        <dbReference type="SAM" id="MobiDB-lite"/>
    </source>
</evidence>
<protein>
    <submittedName>
        <fullName evidence="9">RNA polymerase sigma-70 factor (ECF subfamily)</fullName>
    </submittedName>
</protein>
<comment type="caution">
    <text evidence="9">The sequence shown here is derived from an EMBL/GenBank/DDBJ whole genome shotgun (WGS) entry which is preliminary data.</text>
</comment>
<dbReference type="Proteomes" id="UP000565579">
    <property type="component" value="Unassembled WGS sequence"/>
</dbReference>
<dbReference type="EMBL" id="JACHMI010000001">
    <property type="protein sequence ID" value="MBB6550324.1"/>
    <property type="molecule type" value="Genomic_DNA"/>
</dbReference>
<keyword evidence="3" id="KW-0805">Transcription regulation</keyword>
<dbReference type="InterPro" id="IPR036388">
    <property type="entry name" value="WH-like_DNA-bd_sf"/>
</dbReference>
<feature type="region of interest" description="Disordered" evidence="6">
    <location>
        <begin position="77"/>
        <end position="98"/>
    </location>
</feature>
<evidence type="ECO:0000313" key="9">
    <source>
        <dbReference type="EMBL" id="MBB6550324.1"/>
    </source>
</evidence>
<evidence type="ECO:0000256" key="4">
    <source>
        <dbReference type="ARBA" id="ARBA00023082"/>
    </source>
</evidence>
<dbReference type="SUPFAM" id="SSF54427">
    <property type="entry name" value="NTF2-like"/>
    <property type="match status" value="1"/>
</dbReference>
<dbReference type="SUPFAM" id="SSF88659">
    <property type="entry name" value="Sigma3 and sigma4 domains of RNA polymerase sigma factors"/>
    <property type="match status" value="1"/>
</dbReference>
<dbReference type="InterPro" id="IPR013249">
    <property type="entry name" value="RNA_pol_sigma70_r4_t2"/>
</dbReference>
<dbReference type="RefSeq" id="WP_185104615.1">
    <property type="nucleotide sequence ID" value="NZ_BAAAXY010000209.1"/>
</dbReference>
<dbReference type="Gene3D" id="1.10.10.10">
    <property type="entry name" value="Winged helix-like DNA-binding domain superfamily/Winged helix DNA-binding domain"/>
    <property type="match status" value="1"/>
</dbReference>
<dbReference type="InterPro" id="IPR014284">
    <property type="entry name" value="RNA_pol_sigma-70_dom"/>
</dbReference>
<dbReference type="NCBIfam" id="TIGR02937">
    <property type="entry name" value="sigma70-ECF"/>
    <property type="match status" value="1"/>
</dbReference>
<dbReference type="Pfam" id="PF08281">
    <property type="entry name" value="Sigma70_r4_2"/>
    <property type="match status" value="1"/>
</dbReference>
<gene>
    <name evidence="9" type="ORF">HD593_005119</name>
</gene>
<keyword evidence="4" id="KW-0731">Sigma factor</keyword>
<evidence type="ECO:0000256" key="2">
    <source>
        <dbReference type="ARBA" id="ARBA00011344"/>
    </source>
</evidence>
<evidence type="ECO:0000256" key="3">
    <source>
        <dbReference type="ARBA" id="ARBA00023015"/>
    </source>
</evidence>
<dbReference type="Pfam" id="PF04542">
    <property type="entry name" value="Sigma70_r2"/>
    <property type="match status" value="1"/>
</dbReference>
<evidence type="ECO:0000259" key="7">
    <source>
        <dbReference type="Pfam" id="PF04542"/>
    </source>
</evidence>
<dbReference type="InterPro" id="IPR007627">
    <property type="entry name" value="RNA_pol_sigma70_r2"/>
</dbReference>
<feature type="domain" description="RNA polymerase sigma factor 70 region 4 type 2" evidence="8">
    <location>
        <begin position="111"/>
        <end position="161"/>
    </location>
</feature>
<reference evidence="9 10" key="1">
    <citation type="submission" date="2020-08" db="EMBL/GenBank/DDBJ databases">
        <title>Sequencing the genomes of 1000 actinobacteria strains.</title>
        <authorList>
            <person name="Klenk H.-P."/>
        </authorList>
    </citation>
    <scope>NUCLEOTIDE SEQUENCE [LARGE SCALE GENOMIC DNA]</scope>
    <source>
        <strain evidence="9 10">DSM 43768</strain>
    </source>
</reference>
<name>A0A7X0NVQ7_9ACTN</name>
<dbReference type="NCBIfam" id="NF007214">
    <property type="entry name" value="PRK09636.1"/>
    <property type="match status" value="1"/>
</dbReference>
<accession>A0A7X0NVQ7</accession>
<dbReference type="Gene3D" id="1.10.1740.10">
    <property type="match status" value="1"/>
</dbReference>
<dbReference type="InterPro" id="IPR013325">
    <property type="entry name" value="RNA_pol_sigma_r2"/>
</dbReference>
<dbReference type="GO" id="GO:0016987">
    <property type="term" value="F:sigma factor activity"/>
    <property type="evidence" value="ECO:0007669"/>
    <property type="project" value="UniProtKB-KW"/>
</dbReference>
<dbReference type="SUPFAM" id="SSF88946">
    <property type="entry name" value="Sigma2 domain of RNA polymerase sigma factors"/>
    <property type="match status" value="1"/>
</dbReference>
<organism evidence="9 10">
    <name type="scientific">Nonomuraea rubra</name>
    <dbReference type="NCBI Taxonomy" id="46180"/>
    <lineage>
        <taxon>Bacteria</taxon>
        <taxon>Bacillati</taxon>
        <taxon>Actinomycetota</taxon>
        <taxon>Actinomycetes</taxon>
        <taxon>Streptosporangiales</taxon>
        <taxon>Streptosporangiaceae</taxon>
        <taxon>Nonomuraea</taxon>
    </lineage>
</organism>
<dbReference type="PANTHER" id="PTHR30173">
    <property type="entry name" value="SIGMA 19 FACTOR"/>
    <property type="match status" value="1"/>
</dbReference>
<comment type="similarity">
    <text evidence="1">Belongs to the sigma-70 factor family. ECF subfamily.</text>
</comment>
<dbReference type="InterPro" id="IPR032710">
    <property type="entry name" value="NTF2-like_dom_sf"/>
</dbReference>
<dbReference type="InterPro" id="IPR013324">
    <property type="entry name" value="RNA_pol_sigma_r3/r4-like"/>
</dbReference>
<proteinExistence type="inferred from homology"/>
<dbReference type="AlphaFoldDB" id="A0A7X0NVQ7"/>
<feature type="domain" description="RNA polymerase sigma-70 region 2" evidence="7">
    <location>
        <begin position="11"/>
        <end position="74"/>
    </location>
</feature>
<keyword evidence="5" id="KW-0804">Transcription</keyword>
<dbReference type="GO" id="GO:0003677">
    <property type="term" value="F:DNA binding"/>
    <property type="evidence" value="ECO:0007669"/>
    <property type="project" value="InterPro"/>
</dbReference>
<evidence type="ECO:0000256" key="5">
    <source>
        <dbReference type="ARBA" id="ARBA00023163"/>
    </source>
</evidence>
<dbReference type="GO" id="GO:0006352">
    <property type="term" value="P:DNA-templated transcription initiation"/>
    <property type="evidence" value="ECO:0007669"/>
    <property type="project" value="InterPro"/>
</dbReference>
<dbReference type="Gene3D" id="3.10.450.50">
    <property type="match status" value="1"/>
</dbReference>
<dbReference type="PANTHER" id="PTHR30173:SF43">
    <property type="entry name" value="ECF RNA POLYMERASE SIGMA FACTOR SIGI-RELATED"/>
    <property type="match status" value="1"/>
</dbReference>